<dbReference type="InterPro" id="IPR006680">
    <property type="entry name" value="Amidohydro-rel"/>
</dbReference>
<dbReference type="InterPro" id="IPR050287">
    <property type="entry name" value="MTA/SAH_deaminase"/>
</dbReference>
<evidence type="ECO:0000313" key="2">
    <source>
        <dbReference type="EMBL" id="OGY47759.1"/>
    </source>
</evidence>
<dbReference type="AlphaFoldDB" id="A0A1G1Y5Z3"/>
<dbReference type="InterPro" id="IPR032466">
    <property type="entry name" value="Metal_Hydrolase"/>
</dbReference>
<comment type="caution">
    <text evidence="2">The sequence shown here is derived from an EMBL/GenBank/DDBJ whole genome shotgun (WGS) entry which is preliminary data.</text>
</comment>
<proteinExistence type="predicted"/>
<protein>
    <recommendedName>
        <fullName evidence="1">Amidohydrolase-related domain-containing protein</fullName>
    </recommendedName>
</protein>
<evidence type="ECO:0000259" key="1">
    <source>
        <dbReference type="Pfam" id="PF01979"/>
    </source>
</evidence>
<dbReference type="InterPro" id="IPR011059">
    <property type="entry name" value="Metal-dep_hydrolase_composite"/>
</dbReference>
<reference evidence="2 3" key="1">
    <citation type="journal article" date="2016" name="Nat. Commun.">
        <title>Thousands of microbial genomes shed light on interconnected biogeochemical processes in an aquifer system.</title>
        <authorList>
            <person name="Anantharaman K."/>
            <person name="Brown C.T."/>
            <person name="Hug L.A."/>
            <person name="Sharon I."/>
            <person name="Castelle C.J."/>
            <person name="Probst A.J."/>
            <person name="Thomas B.C."/>
            <person name="Singh A."/>
            <person name="Wilkins M.J."/>
            <person name="Karaoz U."/>
            <person name="Brodie E.L."/>
            <person name="Williams K.H."/>
            <person name="Hubbard S.S."/>
            <person name="Banfield J.F."/>
        </authorList>
    </citation>
    <scope>NUCLEOTIDE SEQUENCE [LARGE SCALE GENOMIC DNA]</scope>
</reference>
<organism evidence="2 3">
    <name type="scientific">Candidatus Buchananbacteria bacterium RIFCSPHIGHO2_01_FULL_47_11b</name>
    <dbReference type="NCBI Taxonomy" id="1797537"/>
    <lineage>
        <taxon>Bacteria</taxon>
        <taxon>Candidatus Buchananiibacteriota</taxon>
    </lineage>
</organism>
<dbReference type="EMBL" id="MHIG01000008">
    <property type="protein sequence ID" value="OGY47759.1"/>
    <property type="molecule type" value="Genomic_DNA"/>
</dbReference>
<dbReference type="SUPFAM" id="SSF51556">
    <property type="entry name" value="Metallo-dependent hydrolases"/>
    <property type="match status" value="1"/>
</dbReference>
<name>A0A1G1Y5Z3_9BACT</name>
<sequence>MSERFAKNRSLIELFTSEIEFEAKRRNRSRYAVLGQPEKIGKILIHGAPFVITIDDQNRLKVLANRSIYIVDGVIKSVFPTSRKAIPVNKIDLIYDASKRGGIVVTPGFINGHAHPPMYLLRSSMTLDKGDIRDQVKKMAKLEAKMTDHDFFLGAVGDFAEEQKNGITTTFSHYATFKPIDVAARVTRHNVINAVSAVSNSHPENTPALVEKILKNRKQYYTTPAISIHYLHKATPVQLAKIRELVKKYKTLFTLHAAESEEWVQESVKKFGLRTMPALIKFGLANSSTVLSHCVHFTDEEIKLVKKHHVGVIHLPTSNKLHKSGEFRYPEFVKFKADTQICLGTDSVISKNSLDLLSEALQTRIMHLDRHRVLYEDLFRMMTSQAAAVLKLGKVGKILPGYRADLAFWKLKDRGFLPYDQNKPLSLVGNMITHGGHNIRDLMINGEFVVSNRVHNLVDESALLLELQAAHMALRKRFGK</sequence>
<dbReference type="Gene3D" id="3.20.20.140">
    <property type="entry name" value="Metal-dependent hydrolases"/>
    <property type="match status" value="1"/>
</dbReference>
<evidence type="ECO:0000313" key="3">
    <source>
        <dbReference type="Proteomes" id="UP000178385"/>
    </source>
</evidence>
<dbReference type="PANTHER" id="PTHR43794">
    <property type="entry name" value="AMINOHYDROLASE SSNA-RELATED"/>
    <property type="match status" value="1"/>
</dbReference>
<gene>
    <name evidence="2" type="ORF">A2840_01395</name>
</gene>
<feature type="domain" description="Amidohydrolase-related" evidence="1">
    <location>
        <begin position="104"/>
        <end position="447"/>
    </location>
</feature>
<dbReference type="Pfam" id="PF01979">
    <property type="entry name" value="Amidohydro_1"/>
    <property type="match status" value="1"/>
</dbReference>
<dbReference type="PANTHER" id="PTHR43794:SF5">
    <property type="entry name" value="CHLOROHYDROLASE FAMILY PROTEIN"/>
    <property type="match status" value="1"/>
</dbReference>
<dbReference type="SUPFAM" id="SSF51338">
    <property type="entry name" value="Composite domain of metallo-dependent hydrolases"/>
    <property type="match status" value="1"/>
</dbReference>
<dbReference type="GO" id="GO:0016810">
    <property type="term" value="F:hydrolase activity, acting on carbon-nitrogen (but not peptide) bonds"/>
    <property type="evidence" value="ECO:0007669"/>
    <property type="project" value="InterPro"/>
</dbReference>
<dbReference type="Gene3D" id="2.30.40.10">
    <property type="entry name" value="Urease, subunit C, domain 1"/>
    <property type="match status" value="1"/>
</dbReference>
<dbReference type="Proteomes" id="UP000178385">
    <property type="component" value="Unassembled WGS sequence"/>
</dbReference>
<accession>A0A1G1Y5Z3</accession>